<evidence type="ECO:0000256" key="6">
    <source>
        <dbReference type="ARBA" id="ARBA00022723"/>
    </source>
</evidence>
<dbReference type="EC" id="7.1.1.-" evidence="14"/>
<dbReference type="SUPFAM" id="SSF54292">
    <property type="entry name" value="2Fe-2S ferredoxin-like"/>
    <property type="match status" value="1"/>
</dbReference>
<feature type="region of interest" description="Disordered" evidence="15">
    <location>
        <begin position="570"/>
        <end position="589"/>
    </location>
</feature>
<dbReference type="Pfam" id="PF04879">
    <property type="entry name" value="Molybdop_Fe4S4"/>
    <property type="match status" value="1"/>
</dbReference>
<comment type="function">
    <text evidence="14">NDH-1 shuttles electrons from NADH, via FMN and iron-sulfur (Fe-S) centers, to quinones in the respiratory chain. Couples the redox reaction to proton translocation (for every two electrons transferred, four hydrogen ions are translocated across the cytoplasmic membrane), and thus conserves the redox energy in a proton gradient.</text>
</comment>
<evidence type="ECO:0000256" key="7">
    <source>
        <dbReference type="ARBA" id="ARBA00022967"/>
    </source>
</evidence>
<dbReference type="InterPro" id="IPR001041">
    <property type="entry name" value="2Fe-2S_ferredoxin-type"/>
</dbReference>
<dbReference type="SMART" id="SM00929">
    <property type="entry name" value="NADH-G_4Fe-4S_3"/>
    <property type="match status" value="1"/>
</dbReference>
<keyword evidence="3 14" id="KW-0004">4Fe-4S</keyword>
<dbReference type="InterPro" id="IPR050123">
    <property type="entry name" value="Prok_molybdopt-oxidoreductase"/>
</dbReference>
<evidence type="ECO:0000259" key="17">
    <source>
        <dbReference type="PROSITE" id="PS51669"/>
    </source>
</evidence>
<protein>
    <recommendedName>
        <fullName evidence="14">NADH-quinone oxidoreductase</fullName>
        <ecNumber evidence="14">7.1.1.-</ecNumber>
    </recommendedName>
</protein>
<keyword evidence="7 14" id="KW-1278">Translocase</keyword>
<dbReference type="InterPro" id="IPR010228">
    <property type="entry name" value="NADH_UbQ_OxRdtase_Gsu"/>
</dbReference>
<gene>
    <name evidence="19" type="primary">nuoG</name>
    <name evidence="19" type="ORF">LU297_08335</name>
</gene>
<sequence length="1021" mass="112970">MAVIHIDGKTVEVDGADNLLSACLSLGIDIPYFCYHPALGSVGSCRQCAVKQFNNEEDMKAGRGRLVMSCMVAPTNDMYISVDDAEAKEFRKRIVEYLMTNHPHDCPTCEEGGHCHLQDMTYMSGHRQRRYRFTKRTHHNQDLGAFINHEMNRCIACYRCVRFYKDYAGGADFGVYASNNRVYFGREESGQFESEFSGNLTEVCPTGVFTDKTHSDRYNRKWDMQYAPSICHGCSSGCNISAGERYGELRRIENRYNHDVNGYFLCDRGRFGYGYVNRADRPVVPYANELGAKRTMTADEALDRACELIKHKKTIGIGSPATSLENNYALKKLVGDGRYSTGQSLSEQILTDKAVQVLRHQDVYNVSLSQIEQADAVFVLGEDITQTAARVALSVRQAAKNLAKTMATALRTEHWLAEPVKRIGQTAYSPIYVVDVVDTKLSDIAKVSAVANIEEIARLGFLVGEVIDSFGVDLNHLTKPMLDADGEMLDLAYQIAMDLVLANRPLLVSGASLSSPKIIEAVGFIAQTLSKKRTAIKAANEQAMQDYQTSIDQLAGSDTPTHDAQLMAKPEHEHTNTDKHEQAKLPRLPKPKELSKDFVTLTGVYLGLPYANSAGLSLLGGQSVEEILATDFEAVIILENDISQLVSTNLLQLLQGKTLIVLDHQHYAWHQMADLVLSSASFAESDGTLVSAEGRAQRFFQAYDKKYYEPDTQVKEAWRWLSAIKQTLDGAQDDIHLDEIIEAMVFDYSALSGVELAAPTADYRIRGLKIAREPRRYSGRTAMRAPLSIHEPMQPKDIDTALTFSMEGYVGNQTNPASIPFAWAAGWNSPQAWNKYQDKVGGKLKGGDVGVRLFDRLPRLDEVYQSSRTTITDTQPTSVFNGIAKLIPINHLFGSSVMASRSPVVASQLKPAMWYINQQDADTWQVLSGDLLAIGSVAGEIILPVCIVDYLPDGCIGYPAGQVPLSPHLPTTVKRVGKDMPIYQPAYQLSMQDLTTNHCNPLFKASLVSGMASTNQTAEVV</sequence>
<feature type="domain" description="2Fe-2S ferredoxin-type" evidence="16">
    <location>
        <begin position="1"/>
        <end position="86"/>
    </location>
</feature>
<dbReference type="InterPro" id="IPR009010">
    <property type="entry name" value="Asp_de-COase-like_dom_sf"/>
</dbReference>
<dbReference type="Gene3D" id="3.40.50.740">
    <property type="match status" value="1"/>
</dbReference>
<dbReference type="PROSITE" id="PS51839">
    <property type="entry name" value="4FE4S_HC3"/>
    <property type="match status" value="1"/>
</dbReference>
<feature type="domain" description="4Fe-4S His(Cys)3-ligated-type" evidence="18">
    <location>
        <begin position="86"/>
        <end position="125"/>
    </location>
</feature>
<keyword evidence="20" id="KW-1185">Reference proteome</keyword>
<dbReference type="Gene3D" id="3.30.200.210">
    <property type="match status" value="1"/>
</dbReference>
<keyword evidence="11" id="KW-0830">Ubiquinone</keyword>
<evidence type="ECO:0000313" key="20">
    <source>
        <dbReference type="Proteomes" id="UP001063782"/>
    </source>
</evidence>
<comment type="subunit">
    <text evidence="12">Composed of 13 different subunits. Subunits NuoCD, E, F, and G constitute the peripheral sector of the complex.</text>
</comment>
<evidence type="ECO:0000256" key="3">
    <source>
        <dbReference type="ARBA" id="ARBA00022485"/>
    </source>
</evidence>
<keyword evidence="6 14" id="KW-0479">Metal-binding</keyword>
<evidence type="ECO:0000256" key="13">
    <source>
        <dbReference type="ARBA" id="ARBA00047712"/>
    </source>
</evidence>
<dbReference type="SMART" id="SM00926">
    <property type="entry name" value="Molybdop_Fe4S4"/>
    <property type="match status" value="1"/>
</dbReference>
<evidence type="ECO:0000256" key="10">
    <source>
        <dbReference type="ARBA" id="ARBA00023027"/>
    </source>
</evidence>
<evidence type="ECO:0000313" key="19">
    <source>
        <dbReference type="EMBL" id="UXZ04577.1"/>
    </source>
</evidence>
<evidence type="ECO:0000256" key="9">
    <source>
        <dbReference type="ARBA" id="ARBA00023014"/>
    </source>
</evidence>
<dbReference type="CDD" id="cd00207">
    <property type="entry name" value="fer2"/>
    <property type="match status" value="1"/>
</dbReference>
<dbReference type="InterPro" id="IPR019574">
    <property type="entry name" value="NADH_UbQ_OxRdtase_Gsu_4Fe4S-bd"/>
</dbReference>
<evidence type="ECO:0000256" key="5">
    <source>
        <dbReference type="ARBA" id="ARBA00022719"/>
    </source>
</evidence>
<evidence type="ECO:0000256" key="1">
    <source>
        <dbReference type="ARBA" id="ARBA00001966"/>
    </source>
</evidence>
<dbReference type="InterPro" id="IPR000283">
    <property type="entry name" value="NADH_UbQ_OxRdtase_75kDa_su_CS"/>
</dbReference>
<evidence type="ECO:0000256" key="4">
    <source>
        <dbReference type="ARBA" id="ARBA00022714"/>
    </source>
</evidence>
<dbReference type="PROSITE" id="PS00642">
    <property type="entry name" value="COMPLEX1_75K_2"/>
    <property type="match status" value="1"/>
</dbReference>
<dbReference type="SUPFAM" id="SSF54862">
    <property type="entry name" value="4Fe-4S ferredoxins"/>
    <property type="match status" value="1"/>
</dbReference>
<dbReference type="RefSeq" id="WP_263076066.1">
    <property type="nucleotide sequence ID" value="NZ_CP089977.1"/>
</dbReference>
<dbReference type="PROSITE" id="PS00641">
    <property type="entry name" value="COMPLEX1_75K_1"/>
    <property type="match status" value="1"/>
</dbReference>
<keyword evidence="4 14" id="KW-0001">2Fe-2S</keyword>
<dbReference type="InterPro" id="IPR054351">
    <property type="entry name" value="NADH_UbQ_OxRdtase_ferredoxin"/>
</dbReference>
<dbReference type="Gene3D" id="3.10.20.740">
    <property type="match status" value="1"/>
</dbReference>
<keyword evidence="8 14" id="KW-0408">Iron</keyword>
<dbReference type="Pfam" id="PF22117">
    <property type="entry name" value="Fer4_Nqo3"/>
    <property type="match status" value="1"/>
</dbReference>
<evidence type="ECO:0000256" key="11">
    <source>
        <dbReference type="ARBA" id="ARBA00023075"/>
    </source>
</evidence>
<evidence type="ECO:0000256" key="12">
    <source>
        <dbReference type="ARBA" id="ARBA00026021"/>
    </source>
</evidence>
<reference evidence="19" key="1">
    <citation type="submission" date="2021-12" db="EMBL/GenBank/DDBJ databases">
        <title>taxonomy of Moraxella sp. ZY201224.</title>
        <authorList>
            <person name="Li F."/>
        </authorList>
    </citation>
    <scope>NUCLEOTIDE SEQUENCE</scope>
    <source>
        <strain evidence="19">ZY201224</strain>
    </source>
</reference>
<dbReference type="SUPFAM" id="SSF53706">
    <property type="entry name" value="Formate dehydrogenase/DMSO reductase, domains 1-3"/>
    <property type="match status" value="1"/>
</dbReference>
<organism evidence="19 20">
    <name type="scientific">Moraxella nasicaprae</name>
    <dbReference type="NCBI Taxonomy" id="2904122"/>
    <lineage>
        <taxon>Bacteria</taxon>
        <taxon>Pseudomonadati</taxon>
        <taxon>Pseudomonadota</taxon>
        <taxon>Gammaproteobacteria</taxon>
        <taxon>Moraxellales</taxon>
        <taxon>Moraxellaceae</taxon>
        <taxon>Moraxella</taxon>
    </lineage>
</organism>
<accession>A0ABY6F3K6</accession>
<proteinExistence type="inferred from homology"/>
<dbReference type="Pfam" id="PF00384">
    <property type="entry name" value="Molybdopterin"/>
    <property type="match status" value="1"/>
</dbReference>
<dbReference type="Pfam" id="PF13510">
    <property type="entry name" value="Fer2_4"/>
    <property type="match status" value="1"/>
</dbReference>
<dbReference type="PROSITE" id="PS00643">
    <property type="entry name" value="COMPLEX1_75K_3"/>
    <property type="match status" value="1"/>
</dbReference>
<dbReference type="Proteomes" id="UP001063782">
    <property type="component" value="Chromosome"/>
</dbReference>
<evidence type="ECO:0000256" key="14">
    <source>
        <dbReference type="RuleBase" id="RU003525"/>
    </source>
</evidence>
<keyword evidence="9 14" id="KW-0411">Iron-sulfur</keyword>
<keyword evidence="10 14" id="KW-0520">NAD</keyword>
<evidence type="ECO:0000259" key="18">
    <source>
        <dbReference type="PROSITE" id="PS51839"/>
    </source>
</evidence>
<evidence type="ECO:0000256" key="15">
    <source>
        <dbReference type="SAM" id="MobiDB-lite"/>
    </source>
</evidence>
<evidence type="ECO:0000259" key="16">
    <source>
        <dbReference type="PROSITE" id="PS51085"/>
    </source>
</evidence>
<evidence type="ECO:0000256" key="8">
    <source>
        <dbReference type="ARBA" id="ARBA00023004"/>
    </source>
</evidence>
<dbReference type="PROSITE" id="PS51085">
    <property type="entry name" value="2FE2S_FER_2"/>
    <property type="match status" value="1"/>
</dbReference>
<comment type="similarity">
    <text evidence="2 14">Belongs to the complex I 75 kDa subunit family.</text>
</comment>
<dbReference type="NCBIfam" id="TIGR01973">
    <property type="entry name" value="NuoG"/>
    <property type="match status" value="1"/>
</dbReference>
<comment type="cofactor">
    <cofactor evidence="1 14">
        <name>[4Fe-4S] cluster</name>
        <dbReference type="ChEBI" id="CHEBI:49883"/>
    </cofactor>
</comment>
<name>A0ABY6F3K6_9GAMM</name>
<dbReference type="CDD" id="cd02788">
    <property type="entry name" value="MopB_CT_NDH-1_NuoG2-N7"/>
    <property type="match status" value="1"/>
</dbReference>
<feature type="domain" description="4Fe-4S Mo/W bis-MGD-type" evidence="17">
    <location>
        <begin position="224"/>
        <end position="280"/>
    </location>
</feature>
<dbReference type="InterPro" id="IPR036010">
    <property type="entry name" value="2Fe-2S_ferredoxin-like_sf"/>
</dbReference>
<dbReference type="PANTHER" id="PTHR43105:SF10">
    <property type="entry name" value="NADH-QUINONE OXIDOREDUCTASE SUBUNIT G"/>
    <property type="match status" value="1"/>
</dbReference>
<comment type="cofactor">
    <cofactor evidence="14">
        <name>[2Fe-2S] cluster</name>
        <dbReference type="ChEBI" id="CHEBI:190135"/>
    </cofactor>
    <text evidence="14">Binds 1 [2Fe-2S] cluster per subunit.</text>
</comment>
<dbReference type="PROSITE" id="PS51669">
    <property type="entry name" value="4FE4S_MOW_BIS_MGD"/>
    <property type="match status" value="1"/>
</dbReference>
<evidence type="ECO:0000256" key="2">
    <source>
        <dbReference type="ARBA" id="ARBA00005404"/>
    </source>
</evidence>
<dbReference type="PANTHER" id="PTHR43105">
    <property type="entry name" value="RESPIRATORY NITRATE REDUCTASE"/>
    <property type="match status" value="1"/>
</dbReference>
<dbReference type="Pfam" id="PF10588">
    <property type="entry name" value="NADH-G_4Fe-4S_3"/>
    <property type="match status" value="1"/>
</dbReference>
<dbReference type="EMBL" id="CP089977">
    <property type="protein sequence ID" value="UXZ04577.1"/>
    <property type="molecule type" value="Genomic_DNA"/>
</dbReference>
<dbReference type="InterPro" id="IPR006963">
    <property type="entry name" value="Mopterin_OxRdtase_4Fe-4S_dom"/>
</dbReference>
<keyword evidence="5 14" id="KW-0874">Quinone</keyword>
<comment type="catalytic activity">
    <reaction evidence="13 14">
        <text>a quinone + NADH + 5 H(+)(in) = a quinol + NAD(+) + 4 H(+)(out)</text>
        <dbReference type="Rhea" id="RHEA:57888"/>
        <dbReference type="ChEBI" id="CHEBI:15378"/>
        <dbReference type="ChEBI" id="CHEBI:24646"/>
        <dbReference type="ChEBI" id="CHEBI:57540"/>
        <dbReference type="ChEBI" id="CHEBI:57945"/>
        <dbReference type="ChEBI" id="CHEBI:132124"/>
    </reaction>
</comment>
<dbReference type="InterPro" id="IPR006656">
    <property type="entry name" value="Mopterin_OxRdtase"/>
</dbReference>
<dbReference type="SUPFAM" id="SSF50692">
    <property type="entry name" value="ADC-like"/>
    <property type="match status" value="1"/>
</dbReference>